<accession>A0ABP0U8N3</accession>
<feature type="chain" id="PRO_5046728668" description="C2H2-type domain-containing protein" evidence="3">
    <location>
        <begin position="31"/>
        <end position="655"/>
    </location>
</feature>
<dbReference type="Pfam" id="PF13912">
    <property type="entry name" value="zf-C2H2_6"/>
    <property type="match status" value="4"/>
</dbReference>
<name>A0ABP0U8N3_9BRYO</name>
<feature type="domain" description="C2H2-type" evidence="4">
    <location>
        <begin position="28"/>
        <end position="56"/>
    </location>
</feature>
<keyword evidence="6" id="KW-1185">Reference proteome</keyword>
<feature type="domain" description="C2H2-type" evidence="4">
    <location>
        <begin position="435"/>
        <end position="462"/>
    </location>
</feature>
<proteinExistence type="predicted"/>
<protein>
    <recommendedName>
        <fullName evidence="4">C2H2-type domain-containing protein</fullName>
    </recommendedName>
</protein>
<evidence type="ECO:0000256" key="1">
    <source>
        <dbReference type="PROSITE-ProRule" id="PRU00042"/>
    </source>
</evidence>
<feature type="compositionally biased region" description="Basic residues" evidence="2">
    <location>
        <begin position="163"/>
        <end position="173"/>
    </location>
</feature>
<dbReference type="Proteomes" id="UP001497512">
    <property type="component" value="Chromosome 2"/>
</dbReference>
<feature type="domain" description="C2H2-type" evidence="4">
    <location>
        <begin position="98"/>
        <end position="120"/>
    </location>
</feature>
<feature type="compositionally biased region" description="Basic and acidic residues" evidence="2">
    <location>
        <begin position="377"/>
        <end position="386"/>
    </location>
</feature>
<feature type="region of interest" description="Disordered" evidence="2">
    <location>
        <begin position="357"/>
        <end position="386"/>
    </location>
</feature>
<dbReference type="InterPro" id="IPR036236">
    <property type="entry name" value="Znf_C2H2_sf"/>
</dbReference>
<feature type="compositionally biased region" description="Low complexity" evidence="2">
    <location>
        <begin position="146"/>
        <end position="157"/>
    </location>
</feature>
<feature type="domain" description="C2H2-type" evidence="4">
    <location>
        <begin position="324"/>
        <end position="351"/>
    </location>
</feature>
<feature type="region of interest" description="Disordered" evidence="2">
    <location>
        <begin position="146"/>
        <end position="208"/>
    </location>
</feature>
<dbReference type="PROSITE" id="PS50157">
    <property type="entry name" value="ZINC_FINGER_C2H2_2"/>
    <property type="match status" value="4"/>
</dbReference>
<evidence type="ECO:0000313" key="5">
    <source>
        <dbReference type="EMBL" id="CAK9215665.1"/>
    </source>
</evidence>
<feature type="signal peptide" evidence="3">
    <location>
        <begin position="1"/>
        <end position="30"/>
    </location>
</feature>
<feature type="compositionally biased region" description="Low complexity" evidence="2">
    <location>
        <begin position="179"/>
        <end position="191"/>
    </location>
</feature>
<organism evidence="5 6">
    <name type="scientific">Sphagnum troendelagicum</name>
    <dbReference type="NCBI Taxonomy" id="128251"/>
    <lineage>
        <taxon>Eukaryota</taxon>
        <taxon>Viridiplantae</taxon>
        <taxon>Streptophyta</taxon>
        <taxon>Embryophyta</taxon>
        <taxon>Bryophyta</taxon>
        <taxon>Sphagnophytina</taxon>
        <taxon>Sphagnopsida</taxon>
        <taxon>Sphagnales</taxon>
        <taxon>Sphagnaceae</taxon>
        <taxon>Sphagnum</taxon>
    </lineage>
</organism>
<dbReference type="PANTHER" id="PTHR47068">
    <property type="entry name" value="OS02G0659100 PROTEIN"/>
    <property type="match status" value="1"/>
</dbReference>
<evidence type="ECO:0000256" key="2">
    <source>
        <dbReference type="SAM" id="MobiDB-lite"/>
    </source>
</evidence>
<keyword evidence="3" id="KW-0732">Signal</keyword>
<evidence type="ECO:0000313" key="6">
    <source>
        <dbReference type="Proteomes" id="UP001497512"/>
    </source>
</evidence>
<feature type="region of interest" description="Disordered" evidence="2">
    <location>
        <begin position="54"/>
        <end position="92"/>
    </location>
</feature>
<feature type="compositionally biased region" description="Polar residues" evidence="2">
    <location>
        <begin position="80"/>
        <end position="91"/>
    </location>
</feature>
<dbReference type="SUPFAM" id="SSF57667">
    <property type="entry name" value="beta-beta-alpha zinc fingers"/>
    <property type="match status" value="2"/>
</dbReference>
<keyword evidence="1" id="KW-0862">Zinc</keyword>
<sequence>MEFENFFVHFCFHVFILLFSLMQQQQHVLCRLCKRGFSSGAALRGHYLRAHGGGSPSAAAMEDGNARTSNSENGGDKEQQLSSWTTGLSSGKSEDKLISCTECNKKFGSMKALFGHMRCHPERYWRGKASEVDDSDTESIEAAYINGSSSGRHNNSGPAGGWRTKKRTKRVRQMVRSLQAVAGSAAAAGAPQEEEEEESPSTPPTEDTQVQKDIVFALMLLHPQRIAQLNPPFLEHKLSKDKDPLLDINVAEKFKGKDNENAACHETEKHHHHHYSEADSKVKKMQQAEVAGGGEDGVVVSNNNQDLDELETQGEQGGGTRMMYQCATCKRIFKSHQALGGHRASHKKVKGCFARTSINDEEESGRQDQSPEDDENKEGISPDEDFVKVEEHNLPLEPQDRSHISVEDAEPCDYLVVAKGDNEEMLNAARKTKGHECSICHRVFNSGQALGGHKRCHWGGAATAGSNEATITTHNINNKNAMVMATVEQLGLQGFHPIQGLQSVPEKKGIMLDGILDLNMPAPECAEEMVEEQVASASGIMAPISRHSYLPFPTFAIDSAASINNQHPFSDLVVKGTKHMKFQGESLVNQVEKNLEPVASGTSDTVGFRTVDKTMDQEMNHFSSICDRSFTSLEHLSTHQKPHAAIMGPVPGLTV</sequence>
<dbReference type="SMART" id="SM00355">
    <property type="entry name" value="ZnF_C2H2"/>
    <property type="match status" value="5"/>
</dbReference>
<keyword evidence="1" id="KW-0863">Zinc-finger</keyword>
<dbReference type="InterPro" id="IPR013087">
    <property type="entry name" value="Znf_C2H2_type"/>
</dbReference>
<evidence type="ECO:0000259" key="4">
    <source>
        <dbReference type="PROSITE" id="PS50157"/>
    </source>
</evidence>
<evidence type="ECO:0000256" key="3">
    <source>
        <dbReference type="SAM" id="SignalP"/>
    </source>
</evidence>
<keyword evidence="1" id="KW-0479">Metal-binding</keyword>
<dbReference type="EMBL" id="OZ019894">
    <property type="protein sequence ID" value="CAK9215665.1"/>
    <property type="molecule type" value="Genomic_DNA"/>
</dbReference>
<dbReference type="Gene3D" id="3.30.160.60">
    <property type="entry name" value="Classic Zinc Finger"/>
    <property type="match status" value="1"/>
</dbReference>
<gene>
    <name evidence="5" type="ORF">CSSPTR1EN2_LOCUS12845</name>
</gene>
<dbReference type="PROSITE" id="PS00028">
    <property type="entry name" value="ZINC_FINGER_C2H2_1"/>
    <property type="match status" value="4"/>
</dbReference>
<dbReference type="PANTHER" id="PTHR47068:SF1">
    <property type="entry name" value="OS02G0659100 PROTEIN"/>
    <property type="match status" value="1"/>
</dbReference>
<reference evidence="5" key="1">
    <citation type="submission" date="2024-02" db="EMBL/GenBank/DDBJ databases">
        <authorList>
            <consortium name="ELIXIR-Norway"/>
            <consortium name="Elixir Norway"/>
        </authorList>
    </citation>
    <scope>NUCLEOTIDE SEQUENCE</scope>
</reference>